<protein>
    <recommendedName>
        <fullName evidence="2">NADH dehydrogenase [ubiquinone] 1 alpha subcomplex subunit 12</fullName>
    </recommendedName>
</protein>
<keyword evidence="4" id="KW-1185">Reference proteome</keyword>
<dbReference type="AlphaFoldDB" id="A0A0C2MRB7"/>
<keyword evidence="2" id="KW-0249">Electron transport</keyword>
<dbReference type="GO" id="GO:0045271">
    <property type="term" value="C:respiratory chain complex I"/>
    <property type="evidence" value="ECO:0007669"/>
    <property type="project" value="InterPro"/>
</dbReference>
<keyword evidence="2" id="KW-0999">Mitochondrion inner membrane</keyword>
<dbReference type="OrthoDB" id="274641at2759"/>
<evidence type="ECO:0000313" key="4">
    <source>
        <dbReference type="Proteomes" id="UP000031668"/>
    </source>
</evidence>
<sequence length="151" mass="17888">MAKRVLSKILSIFFEKGLVEILTDPRTLFIKTFRTRAYQYGTFVGEDVYGNKYYENLGSIKHRSRFVEFPFRGVQEFDASLVPPEWFNWLHHTTDRVPKPDDPKPFYSLPHIPNQTLFRSKYMGCRTTKPKFEAWKPQSCRSQEVKQLDSN</sequence>
<keyword evidence="2" id="KW-0472">Membrane</keyword>
<dbReference type="GO" id="GO:0005743">
    <property type="term" value="C:mitochondrial inner membrane"/>
    <property type="evidence" value="ECO:0007669"/>
    <property type="project" value="UniProtKB-SubCell"/>
</dbReference>
<comment type="function">
    <text evidence="2">Accessory subunit of the mitochondrial membrane respiratory chain NADH dehydrogenase (Complex I), that is believed not to be involved in catalysis. Complex I functions in the transfer of electrons from NADH to the respiratory chain. The immediate electron acceptor for the enzyme is believed to be ubiquinone.</text>
</comment>
<accession>A0A0C2MRB7</accession>
<dbReference type="PANTHER" id="PTHR12910:SF2">
    <property type="entry name" value="NADH DEHYDROGENASE [UBIQUINONE] 1 ALPHA SUBCOMPLEX SUBUNIT 12"/>
    <property type="match status" value="1"/>
</dbReference>
<comment type="similarity">
    <text evidence="1 2">Belongs to the complex I NDUFA12 subunit family.</text>
</comment>
<keyword evidence="2" id="KW-0679">Respiratory chain</keyword>
<dbReference type="GO" id="GO:0006979">
    <property type="term" value="P:response to oxidative stress"/>
    <property type="evidence" value="ECO:0007669"/>
    <property type="project" value="TreeGrafter"/>
</dbReference>
<comment type="caution">
    <text evidence="3">The sequence shown here is derived from an EMBL/GenBank/DDBJ whole genome shotgun (WGS) entry which is preliminary data.</text>
</comment>
<evidence type="ECO:0000256" key="1">
    <source>
        <dbReference type="ARBA" id="ARBA00007355"/>
    </source>
</evidence>
<evidence type="ECO:0000256" key="2">
    <source>
        <dbReference type="RuleBase" id="RU363103"/>
    </source>
</evidence>
<evidence type="ECO:0000313" key="3">
    <source>
        <dbReference type="EMBL" id="KII64262.1"/>
    </source>
</evidence>
<gene>
    <name evidence="3" type="ORF">RF11_02620</name>
</gene>
<organism evidence="3 4">
    <name type="scientific">Thelohanellus kitauei</name>
    <name type="common">Myxosporean</name>
    <dbReference type="NCBI Taxonomy" id="669202"/>
    <lineage>
        <taxon>Eukaryota</taxon>
        <taxon>Metazoa</taxon>
        <taxon>Cnidaria</taxon>
        <taxon>Myxozoa</taxon>
        <taxon>Myxosporea</taxon>
        <taxon>Bivalvulida</taxon>
        <taxon>Platysporina</taxon>
        <taxon>Myxobolidae</taxon>
        <taxon>Thelohanellus</taxon>
    </lineage>
</organism>
<comment type="subcellular location">
    <subcellularLocation>
        <location evidence="2">Mitochondrion inner membrane</location>
        <topology evidence="2">Peripheral membrane protein</topology>
        <orientation evidence="2">Matrix side</orientation>
    </subcellularLocation>
</comment>
<proteinExistence type="inferred from homology"/>
<keyword evidence="2" id="KW-0496">Mitochondrion</keyword>
<keyword evidence="2" id="KW-0813">Transport</keyword>
<dbReference type="PANTHER" id="PTHR12910">
    <property type="entry name" value="NADH-UBIQUINONE OXIDOREDUCTASE SUBUNIT B17.2"/>
    <property type="match status" value="1"/>
</dbReference>
<name>A0A0C2MRB7_THEKT</name>
<keyword evidence="3" id="KW-0830">Ubiquinone</keyword>
<dbReference type="Pfam" id="PF05071">
    <property type="entry name" value="NDUFA12"/>
    <property type="match status" value="1"/>
</dbReference>
<dbReference type="EMBL" id="JWZT01004360">
    <property type="protein sequence ID" value="KII64262.1"/>
    <property type="molecule type" value="Genomic_DNA"/>
</dbReference>
<dbReference type="InterPro" id="IPR007763">
    <property type="entry name" value="NDUFA12"/>
</dbReference>
<dbReference type="Proteomes" id="UP000031668">
    <property type="component" value="Unassembled WGS sequence"/>
</dbReference>
<comment type="subunit">
    <text evidence="2">Complex I is composed of 45 different subunits.</text>
</comment>
<reference evidence="3 4" key="1">
    <citation type="journal article" date="2014" name="Genome Biol. Evol.">
        <title>The genome of the myxosporean Thelohanellus kitauei shows adaptations to nutrient acquisition within its fish host.</title>
        <authorList>
            <person name="Yang Y."/>
            <person name="Xiong J."/>
            <person name="Zhou Z."/>
            <person name="Huo F."/>
            <person name="Miao W."/>
            <person name="Ran C."/>
            <person name="Liu Y."/>
            <person name="Zhang J."/>
            <person name="Feng J."/>
            <person name="Wang M."/>
            <person name="Wang M."/>
            <person name="Wang L."/>
            <person name="Yao B."/>
        </authorList>
    </citation>
    <scope>NUCLEOTIDE SEQUENCE [LARGE SCALE GENOMIC DNA]</scope>
    <source>
        <strain evidence="3">Wuqing</strain>
    </source>
</reference>